<keyword evidence="9" id="KW-0175">Coiled coil</keyword>
<dbReference type="SUPFAM" id="SSF56112">
    <property type="entry name" value="Protein kinase-like (PK-like)"/>
    <property type="match status" value="1"/>
</dbReference>
<name>A0A811R053_9POAL</name>
<feature type="domain" description="Protein kinase" evidence="10">
    <location>
        <begin position="93"/>
        <end position="349"/>
    </location>
</feature>
<evidence type="ECO:0000256" key="2">
    <source>
        <dbReference type="ARBA" id="ARBA00012483"/>
    </source>
</evidence>
<reference evidence="11" key="1">
    <citation type="submission" date="2020-10" db="EMBL/GenBank/DDBJ databases">
        <authorList>
            <person name="Han B."/>
            <person name="Lu T."/>
            <person name="Zhao Q."/>
            <person name="Huang X."/>
            <person name="Zhao Y."/>
        </authorList>
    </citation>
    <scope>NUCLEOTIDE SEQUENCE</scope>
</reference>
<dbReference type="InterPro" id="IPR051348">
    <property type="entry name" value="U-box_ubiquitin_ligases"/>
</dbReference>
<dbReference type="InterPro" id="IPR008271">
    <property type="entry name" value="Ser/Thr_kinase_AS"/>
</dbReference>
<keyword evidence="12" id="KW-1185">Reference proteome</keyword>
<evidence type="ECO:0000256" key="9">
    <source>
        <dbReference type="SAM" id="Coils"/>
    </source>
</evidence>
<dbReference type="Pfam" id="PF00069">
    <property type="entry name" value="Pkinase"/>
    <property type="match status" value="1"/>
</dbReference>
<dbReference type="GO" id="GO:0004674">
    <property type="term" value="F:protein serine/threonine kinase activity"/>
    <property type="evidence" value="ECO:0007669"/>
    <property type="project" value="UniProtKB-KW"/>
</dbReference>
<keyword evidence="4" id="KW-0808">Transferase</keyword>
<keyword evidence="3" id="KW-0723">Serine/threonine-protein kinase</keyword>
<accession>A0A811R053</accession>
<evidence type="ECO:0000256" key="6">
    <source>
        <dbReference type="ARBA" id="ARBA00022777"/>
    </source>
</evidence>
<dbReference type="Gene3D" id="1.10.510.10">
    <property type="entry name" value="Transferase(Phosphotransferase) domain 1"/>
    <property type="match status" value="1"/>
</dbReference>
<evidence type="ECO:0000256" key="7">
    <source>
        <dbReference type="ARBA" id="ARBA00022786"/>
    </source>
</evidence>
<dbReference type="PROSITE" id="PS50011">
    <property type="entry name" value="PROTEIN_KINASE_DOM"/>
    <property type="match status" value="1"/>
</dbReference>
<dbReference type="EC" id="2.3.2.27" evidence="2"/>
<dbReference type="GO" id="GO:0005524">
    <property type="term" value="F:ATP binding"/>
    <property type="evidence" value="ECO:0007669"/>
    <property type="project" value="UniProtKB-KW"/>
</dbReference>
<evidence type="ECO:0000313" key="12">
    <source>
        <dbReference type="Proteomes" id="UP000604825"/>
    </source>
</evidence>
<keyword evidence="8" id="KW-0067">ATP-binding</keyword>
<dbReference type="PROSITE" id="PS00108">
    <property type="entry name" value="PROTEIN_KINASE_ST"/>
    <property type="match status" value="1"/>
</dbReference>
<evidence type="ECO:0000256" key="8">
    <source>
        <dbReference type="ARBA" id="ARBA00022840"/>
    </source>
</evidence>
<dbReference type="PANTHER" id="PTHR45647:SF18">
    <property type="entry name" value="U-BOX DOMAIN-CONTAINING PROTEIN 33"/>
    <property type="match status" value="1"/>
</dbReference>
<dbReference type="InterPro" id="IPR000719">
    <property type="entry name" value="Prot_kinase_dom"/>
</dbReference>
<evidence type="ECO:0000259" key="10">
    <source>
        <dbReference type="PROSITE" id="PS50011"/>
    </source>
</evidence>
<evidence type="ECO:0000256" key="5">
    <source>
        <dbReference type="ARBA" id="ARBA00022741"/>
    </source>
</evidence>
<comment type="caution">
    <text evidence="11">The sequence shown here is derived from an EMBL/GenBank/DDBJ whole genome shotgun (WGS) entry which is preliminary data.</text>
</comment>
<keyword evidence="6" id="KW-0418">Kinase</keyword>
<dbReference type="PANTHER" id="PTHR45647">
    <property type="entry name" value="OS02G0152300 PROTEIN"/>
    <property type="match status" value="1"/>
</dbReference>
<dbReference type="FunFam" id="3.30.200.20:FF:000039">
    <property type="entry name" value="receptor-like protein kinase FERONIA"/>
    <property type="match status" value="1"/>
</dbReference>
<evidence type="ECO:0000256" key="4">
    <source>
        <dbReference type="ARBA" id="ARBA00022679"/>
    </source>
</evidence>
<dbReference type="AlphaFoldDB" id="A0A811R053"/>
<organism evidence="11 12">
    <name type="scientific">Miscanthus lutarioriparius</name>
    <dbReference type="NCBI Taxonomy" id="422564"/>
    <lineage>
        <taxon>Eukaryota</taxon>
        <taxon>Viridiplantae</taxon>
        <taxon>Streptophyta</taxon>
        <taxon>Embryophyta</taxon>
        <taxon>Tracheophyta</taxon>
        <taxon>Spermatophyta</taxon>
        <taxon>Magnoliopsida</taxon>
        <taxon>Liliopsida</taxon>
        <taxon>Poales</taxon>
        <taxon>Poaceae</taxon>
        <taxon>PACMAD clade</taxon>
        <taxon>Panicoideae</taxon>
        <taxon>Andropogonodae</taxon>
        <taxon>Andropogoneae</taxon>
        <taxon>Saccharinae</taxon>
        <taxon>Miscanthus</taxon>
    </lineage>
</organism>
<gene>
    <name evidence="11" type="ORF">NCGR_LOCUS47425</name>
</gene>
<proteinExistence type="predicted"/>
<keyword evidence="5" id="KW-0547">Nucleotide-binding</keyword>
<comment type="catalytic activity">
    <reaction evidence="1">
        <text>S-ubiquitinyl-[E2 ubiquitin-conjugating enzyme]-L-cysteine + [acceptor protein]-L-lysine = [E2 ubiquitin-conjugating enzyme]-L-cysteine + N(6)-ubiquitinyl-[acceptor protein]-L-lysine.</text>
        <dbReference type="EC" id="2.3.2.27"/>
    </reaction>
</comment>
<dbReference type="EMBL" id="CAJGYO010000012">
    <property type="protein sequence ID" value="CAD6264120.1"/>
    <property type="molecule type" value="Genomic_DNA"/>
</dbReference>
<evidence type="ECO:0000256" key="3">
    <source>
        <dbReference type="ARBA" id="ARBA00022527"/>
    </source>
</evidence>
<dbReference type="Gene3D" id="3.30.200.20">
    <property type="entry name" value="Phosphorylase Kinase, domain 1"/>
    <property type="match status" value="1"/>
</dbReference>
<dbReference type="SMART" id="SM00220">
    <property type="entry name" value="S_TKc"/>
    <property type="match status" value="1"/>
</dbReference>
<evidence type="ECO:0000313" key="11">
    <source>
        <dbReference type="EMBL" id="CAD6264120.1"/>
    </source>
</evidence>
<dbReference type="InterPro" id="IPR011009">
    <property type="entry name" value="Kinase-like_dom_sf"/>
</dbReference>
<dbReference type="Proteomes" id="UP000604825">
    <property type="component" value="Unassembled WGS sequence"/>
</dbReference>
<feature type="coiled-coil region" evidence="9">
    <location>
        <begin position="22"/>
        <end position="49"/>
    </location>
</feature>
<dbReference type="GO" id="GO:0061630">
    <property type="term" value="F:ubiquitin protein ligase activity"/>
    <property type="evidence" value="ECO:0007669"/>
    <property type="project" value="UniProtKB-EC"/>
</dbReference>
<evidence type="ECO:0000256" key="1">
    <source>
        <dbReference type="ARBA" id="ARBA00000900"/>
    </source>
</evidence>
<dbReference type="OrthoDB" id="4062651at2759"/>
<keyword evidence="7" id="KW-0833">Ubl conjugation pathway</keyword>
<protein>
    <recommendedName>
        <fullName evidence="2">RING-type E3 ubiquitin transferase</fullName>
        <ecNumber evidence="2">2.3.2.27</ecNumber>
    </recommendedName>
</protein>
<sequence>MEHFSKGEKAAKIMFGYSALHVAFEKEEIDKLQKKLKELQGEVHNHEEYSLLPTQTATSPKKCFAEPRYPELQIPEHIVQFSISQIRKATNNFHSENIIGEGGYGPVYKGDLDGTPVAIKSLRPHGTQGFSEYQQEVIVLSKLEHPHIVRLIGVCQESCTLVYEYLPNGTLLDRLSKGLPWEDRVRILVELRSALAYLHSHRPNAIIHADLKLTNVLLDAGDASRLGDFGTARMVHVKPLEEETIIRRTNPMGTMGYMDPVFFTTGELTTESDVYAFGVVILQLLTGLDGLNVAEKVRGAVKLHSLLDMSAGPWPEVDSERLLKLALRCCSLERKQRPVITCDAEWRFLQILRGKAAPAKKARKWNCFAF</sequence>